<dbReference type="Proteomes" id="UP000078541">
    <property type="component" value="Unassembled WGS sequence"/>
</dbReference>
<keyword evidence="2" id="KW-1185">Reference proteome</keyword>
<sequence length="356" mass="40760">FPWDIGSRRTEQDPAKRIVGGSVDRAWRRVASRRVEFRCLAEASAYTSSVTTFTGTIPGSPFPVYSRLENSKSSNKVTHSRCIVGSRSRPRSVDKSLFLPYPYPTTNNESFIYESRASKTLPFPIDMDIYSGNHSRNNQFLKLLVKAISRIVSAIPRGIQYSLVNYRSGCSDIMWQQMSIYRNVARYAKWTKKDDKKIVNLFSRNPGLTLRQGPAKLKRKGLDIPYETIRTYLKANNMNSTTLLLDLLYVSDICETSDTHCGASRFRGRLYCYGVSHASSFLPPLRLLSQQSVANRHAHSRQSGWSFLSFPSRLDTRRNNSRSVCHLNRVLSRLITLFSYYSDSYLASQDLHCTWR</sequence>
<dbReference type="AlphaFoldDB" id="A0A195FXN0"/>
<name>A0A195FXN0_9HYME</name>
<proteinExistence type="predicted"/>
<feature type="non-terminal residue" evidence="1">
    <location>
        <position position="1"/>
    </location>
</feature>
<protein>
    <submittedName>
        <fullName evidence="1">Uncharacterized protein</fullName>
    </submittedName>
</protein>
<accession>A0A195FXN0</accession>
<evidence type="ECO:0000313" key="1">
    <source>
        <dbReference type="EMBL" id="KYN45430.1"/>
    </source>
</evidence>
<dbReference type="EMBL" id="KQ981161">
    <property type="protein sequence ID" value="KYN45430.1"/>
    <property type="molecule type" value="Genomic_DNA"/>
</dbReference>
<reference evidence="1 2" key="1">
    <citation type="submission" date="2016-03" db="EMBL/GenBank/DDBJ databases">
        <title>Trachymyrmex septentrionalis WGS genome.</title>
        <authorList>
            <person name="Nygaard S."/>
            <person name="Hu H."/>
            <person name="Boomsma J."/>
            <person name="Zhang G."/>
        </authorList>
    </citation>
    <scope>NUCLEOTIDE SEQUENCE [LARGE SCALE GENOMIC DNA]</scope>
    <source>
        <strain evidence="1">Tsep2-gDNA-1</strain>
        <tissue evidence="1">Whole body</tissue>
    </source>
</reference>
<organism evidence="1 2">
    <name type="scientific">Trachymyrmex septentrionalis</name>
    <dbReference type="NCBI Taxonomy" id="34720"/>
    <lineage>
        <taxon>Eukaryota</taxon>
        <taxon>Metazoa</taxon>
        <taxon>Ecdysozoa</taxon>
        <taxon>Arthropoda</taxon>
        <taxon>Hexapoda</taxon>
        <taxon>Insecta</taxon>
        <taxon>Pterygota</taxon>
        <taxon>Neoptera</taxon>
        <taxon>Endopterygota</taxon>
        <taxon>Hymenoptera</taxon>
        <taxon>Apocrita</taxon>
        <taxon>Aculeata</taxon>
        <taxon>Formicoidea</taxon>
        <taxon>Formicidae</taxon>
        <taxon>Myrmicinae</taxon>
        <taxon>Trachymyrmex</taxon>
    </lineage>
</organism>
<evidence type="ECO:0000313" key="2">
    <source>
        <dbReference type="Proteomes" id="UP000078541"/>
    </source>
</evidence>
<gene>
    <name evidence="1" type="ORF">ALC56_00124</name>
</gene>